<comment type="caution">
    <text evidence="2">The sequence shown here is derived from an EMBL/GenBank/DDBJ whole genome shotgun (WGS) entry which is preliminary data.</text>
</comment>
<evidence type="ECO:0000313" key="2">
    <source>
        <dbReference type="EMBL" id="KAK3392035.1"/>
    </source>
</evidence>
<dbReference type="PANTHER" id="PTHR28002:SF1">
    <property type="entry name" value="MIOREX COMPLEX COMPONENT 11"/>
    <property type="match status" value="1"/>
</dbReference>
<evidence type="ECO:0000313" key="3">
    <source>
        <dbReference type="Proteomes" id="UP001281003"/>
    </source>
</evidence>
<dbReference type="EMBL" id="JAUTDP010000012">
    <property type="protein sequence ID" value="KAK3392035.1"/>
    <property type="molecule type" value="Genomic_DNA"/>
</dbReference>
<evidence type="ECO:0000256" key="1">
    <source>
        <dbReference type="SAM" id="MobiDB-lite"/>
    </source>
</evidence>
<organism evidence="2 3">
    <name type="scientific">Sordaria brevicollis</name>
    <dbReference type="NCBI Taxonomy" id="83679"/>
    <lineage>
        <taxon>Eukaryota</taxon>
        <taxon>Fungi</taxon>
        <taxon>Dikarya</taxon>
        <taxon>Ascomycota</taxon>
        <taxon>Pezizomycotina</taxon>
        <taxon>Sordariomycetes</taxon>
        <taxon>Sordariomycetidae</taxon>
        <taxon>Sordariales</taxon>
        <taxon>Sordariaceae</taxon>
        <taxon>Sordaria</taxon>
    </lineage>
</organism>
<dbReference type="Pfam" id="PF10306">
    <property type="entry name" value="FLILHELTA"/>
    <property type="match status" value="1"/>
</dbReference>
<feature type="region of interest" description="Disordered" evidence="1">
    <location>
        <begin position="1"/>
        <end position="103"/>
    </location>
</feature>
<dbReference type="Proteomes" id="UP001281003">
    <property type="component" value="Unassembled WGS sequence"/>
</dbReference>
<sequence length="318" mass="36001">MSIRSPRFLNLGLEAGRPHLGPRGQGRSNEFSHLGASPTSTTSKSRFSTSTHLPHHTPRHSHHHHHHHRPTPQNNSNHKPNRSWNQQQRRHHSSSSNPNLNPNQARISRLISRLPRFLHPYLSSLRSSPTSFIVAFLILHEITAIVPGLGFFYLFHYAGDDDDDDDKNDSGNGQGKGSFGRRLEAQIMSWAMQDEDYVRIIMGNMERFERWFRRKGYFGFEKGEQEQKGDLGVVRGEDGVKVAVAEDEKKGEQDKLDMMKKWQSGVGDEKYRVLVDAALAYGVTKALLPLRIIVSVKATPWFAGVLGRVKGLFGGLRK</sequence>
<dbReference type="GO" id="GO:0005739">
    <property type="term" value="C:mitochondrion"/>
    <property type="evidence" value="ECO:0007669"/>
    <property type="project" value="TreeGrafter"/>
</dbReference>
<reference evidence="2" key="2">
    <citation type="submission" date="2023-07" db="EMBL/GenBank/DDBJ databases">
        <authorList>
            <consortium name="Lawrence Berkeley National Laboratory"/>
            <person name="Haridas S."/>
            <person name="Hensen N."/>
            <person name="Bonometti L."/>
            <person name="Westerberg I."/>
            <person name="Brannstrom I.O."/>
            <person name="Guillou S."/>
            <person name="Cros-Aarteil S."/>
            <person name="Calhoun S."/>
            <person name="Kuo A."/>
            <person name="Mondo S."/>
            <person name="Pangilinan J."/>
            <person name="Riley R."/>
            <person name="LaButti K."/>
            <person name="Andreopoulos B."/>
            <person name="Lipzen A."/>
            <person name="Chen C."/>
            <person name="Yanf M."/>
            <person name="Daum C."/>
            <person name="Ng V."/>
            <person name="Clum A."/>
            <person name="Steindorff A."/>
            <person name="Ohm R."/>
            <person name="Martin F."/>
            <person name="Silar P."/>
            <person name="Natvig D."/>
            <person name="Lalanne C."/>
            <person name="Gautier V."/>
            <person name="Ament-velasquez S.L."/>
            <person name="Kruys A."/>
            <person name="Hutchinson M.I."/>
            <person name="Powell A.J."/>
            <person name="Barry K."/>
            <person name="Miller A.N."/>
            <person name="Grigoriev I.V."/>
            <person name="Debuchy R."/>
            <person name="Gladieux P."/>
            <person name="Thoren M.H."/>
            <person name="Johannesson H."/>
        </authorList>
    </citation>
    <scope>NUCLEOTIDE SEQUENCE</scope>
    <source>
        <strain evidence="2">FGSC 1904</strain>
    </source>
</reference>
<protein>
    <submittedName>
        <fullName evidence="2">Uncharacterized protein</fullName>
    </submittedName>
</protein>
<reference evidence="2" key="1">
    <citation type="journal article" date="2023" name="Mol. Phylogenet. Evol.">
        <title>Genome-scale phylogeny and comparative genomics of the fungal order Sordariales.</title>
        <authorList>
            <person name="Hensen N."/>
            <person name="Bonometti L."/>
            <person name="Westerberg I."/>
            <person name="Brannstrom I.O."/>
            <person name="Guillou S."/>
            <person name="Cros-Aarteil S."/>
            <person name="Calhoun S."/>
            <person name="Haridas S."/>
            <person name="Kuo A."/>
            <person name="Mondo S."/>
            <person name="Pangilinan J."/>
            <person name="Riley R."/>
            <person name="LaButti K."/>
            <person name="Andreopoulos B."/>
            <person name="Lipzen A."/>
            <person name="Chen C."/>
            <person name="Yan M."/>
            <person name="Daum C."/>
            <person name="Ng V."/>
            <person name="Clum A."/>
            <person name="Steindorff A."/>
            <person name="Ohm R.A."/>
            <person name="Martin F."/>
            <person name="Silar P."/>
            <person name="Natvig D.O."/>
            <person name="Lalanne C."/>
            <person name="Gautier V."/>
            <person name="Ament-Velasquez S.L."/>
            <person name="Kruys A."/>
            <person name="Hutchinson M.I."/>
            <person name="Powell A.J."/>
            <person name="Barry K."/>
            <person name="Miller A.N."/>
            <person name="Grigoriev I.V."/>
            <person name="Debuchy R."/>
            <person name="Gladieux P."/>
            <person name="Hiltunen Thoren M."/>
            <person name="Johannesson H."/>
        </authorList>
    </citation>
    <scope>NUCLEOTIDE SEQUENCE</scope>
    <source>
        <strain evidence="2">FGSC 1904</strain>
    </source>
</reference>
<keyword evidence="3" id="KW-1185">Reference proteome</keyword>
<feature type="compositionally biased region" description="Low complexity" evidence="1">
    <location>
        <begin position="37"/>
        <end position="52"/>
    </location>
</feature>
<feature type="compositionally biased region" description="Basic residues" evidence="1">
    <location>
        <begin position="53"/>
        <end position="70"/>
    </location>
</feature>
<dbReference type="AlphaFoldDB" id="A0AAE0U652"/>
<dbReference type="InterPro" id="IPR018811">
    <property type="entry name" value="MRX11"/>
</dbReference>
<proteinExistence type="predicted"/>
<accession>A0AAE0U652</accession>
<name>A0AAE0U652_SORBR</name>
<dbReference type="PANTHER" id="PTHR28002">
    <property type="entry name" value="MIOREX COMPLEX COMPONENT 11"/>
    <property type="match status" value="1"/>
</dbReference>
<gene>
    <name evidence="2" type="ORF">B0T20DRAFT_72192</name>
</gene>
<feature type="compositionally biased region" description="Low complexity" evidence="1">
    <location>
        <begin position="94"/>
        <end position="103"/>
    </location>
</feature>